<sequence>MRTRLLRRLLTLLISPVFALRPPPSSNKRSLSFSPNLEEILLQYWLKQWEEQLNLHKQAVHLTERGSFEIALIYLMKGFSL</sequence>
<gene>
    <name evidence="1" type="ORF">L1987_10522</name>
</gene>
<dbReference type="Proteomes" id="UP001056120">
    <property type="component" value="Linkage Group LG03"/>
</dbReference>
<accession>A0ACB9JSA7</accession>
<name>A0ACB9JSA7_9ASTR</name>
<protein>
    <submittedName>
        <fullName evidence="1">Uncharacterized protein</fullName>
    </submittedName>
</protein>
<dbReference type="EMBL" id="CM042020">
    <property type="protein sequence ID" value="KAI3822921.1"/>
    <property type="molecule type" value="Genomic_DNA"/>
</dbReference>
<keyword evidence="2" id="KW-1185">Reference proteome</keyword>
<reference evidence="1 2" key="2">
    <citation type="journal article" date="2022" name="Mol. Ecol. Resour.">
        <title>The genomes of chicory, endive, great burdock and yacon provide insights into Asteraceae paleo-polyploidization history and plant inulin production.</title>
        <authorList>
            <person name="Fan W."/>
            <person name="Wang S."/>
            <person name="Wang H."/>
            <person name="Wang A."/>
            <person name="Jiang F."/>
            <person name="Liu H."/>
            <person name="Zhao H."/>
            <person name="Xu D."/>
            <person name="Zhang Y."/>
        </authorList>
    </citation>
    <scope>NUCLEOTIDE SEQUENCE [LARGE SCALE GENOMIC DNA]</scope>
    <source>
        <strain evidence="2">cv. Yunnan</strain>
        <tissue evidence="1">Leaves</tissue>
    </source>
</reference>
<proteinExistence type="predicted"/>
<organism evidence="1 2">
    <name type="scientific">Smallanthus sonchifolius</name>
    <dbReference type="NCBI Taxonomy" id="185202"/>
    <lineage>
        <taxon>Eukaryota</taxon>
        <taxon>Viridiplantae</taxon>
        <taxon>Streptophyta</taxon>
        <taxon>Embryophyta</taxon>
        <taxon>Tracheophyta</taxon>
        <taxon>Spermatophyta</taxon>
        <taxon>Magnoliopsida</taxon>
        <taxon>eudicotyledons</taxon>
        <taxon>Gunneridae</taxon>
        <taxon>Pentapetalae</taxon>
        <taxon>asterids</taxon>
        <taxon>campanulids</taxon>
        <taxon>Asterales</taxon>
        <taxon>Asteraceae</taxon>
        <taxon>Asteroideae</taxon>
        <taxon>Heliantheae alliance</taxon>
        <taxon>Millerieae</taxon>
        <taxon>Smallanthus</taxon>
    </lineage>
</organism>
<evidence type="ECO:0000313" key="1">
    <source>
        <dbReference type="EMBL" id="KAI3822921.1"/>
    </source>
</evidence>
<comment type="caution">
    <text evidence="1">The sequence shown here is derived from an EMBL/GenBank/DDBJ whole genome shotgun (WGS) entry which is preliminary data.</text>
</comment>
<reference evidence="2" key="1">
    <citation type="journal article" date="2022" name="Mol. Ecol. Resour.">
        <title>The genomes of chicory, endive, great burdock and yacon provide insights into Asteraceae palaeo-polyploidization history and plant inulin production.</title>
        <authorList>
            <person name="Fan W."/>
            <person name="Wang S."/>
            <person name="Wang H."/>
            <person name="Wang A."/>
            <person name="Jiang F."/>
            <person name="Liu H."/>
            <person name="Zhao H."/>
            <person name="Xu D."/>
            <person name="Zhang Y."/>
        </authorList>
    </citation>
    <scope>NUCLEOTIDE SEQUENCE [LARGE SCALE GENOMIC DNA]</scope>
    <source>
        <strain evidence="2">cv. Yunnan</strain>
    </source>
</reference>
<evidence type="ECO:0000313" key="2">
    <source>
        <dbReference type="Proteomes" id="UP001056120"/>
    </source>
</evidence>